<dbReference type="Proteomes" id="UP000546464">
    <property type="component" value="Unassembled WGS sequence"/>
</dbReference>
<dbReference type="EMBL" id="JACHVB010000014">
    <property type="protein sequence ID" value="MBC2593527.1"/>
    <property type="molecule type" value="Genomic_DNA"/>
</dbReference>
<organism evidence="1 2">
    <name type="scientific">Ruficoccus amylovorans</name>
    <dbReference type="NCBI Taxonomy" id="1804625"/>
    <lineage>
        <taxon>Bacteria</taxon>
        <taxon>Pseudomonadati</taxon>
        <taxon>Verrucomicrobiota</taxon>
        <taxon>Opitutia</taxon>
        <taxon>Puniceicoccales</taxon>
        <taxon>Cerasicoccaceae</taxon>
        <taxon>Ruficoccus</taxon>
    </lineage>
</organism>
<protein>
    <submittedName>
        <fullName evidence="1">Uncharacterized protein</fullName>
    </submittedName>
</protein>
<sequence length="51" mass="5780">MEASESREEKIVHPTIVSILVSGLCRLDEAADREKLIALWEEEEVISDELP</sequence>
<evidence type="ECO:0000313" key="1">
    <source>
        <dbReference type="EMBL" id="MBC2593527.1"/>
    </source>
</evidence>
<proteinExistence type="predicted"/>
<comment type="caution">
    <text evidence="1">The sequence shown here is derived from an EMBL/GenBank/DDBJ whole genome shotgun (WGS) entry which is preliminary data.</text>
</comment>
<reference evidence="1 2" key="1">
    <citation type="submission" date="2020-07" db="EMBL/GenBank/DDBJ databases">
        <authorList>
            <person name="Feng X."/>
        </authorList>
    </citation>
    <scope>NUCLEOTIDE SEQUENCE [LARGE SCALE GENOMIC DNA]</scope>
    <source>
        <strain evidence="1 2">JCM31066</strain>
    </source>
</reference>
<name>A0A842HD61_9BACT</name>
<keyword evidence="2" id="KW-1185">Reference proteome</keyword>
<dbReference type="AlphaFoldDB" id="A0A842HD61"/>
<evidence type="ECO:0000313" key="2">
    <source>
        <dbReference type="Proteomes" id="UP000546464"/>
    </source>
</evidence>
<dbReference type="RefSeq" id="WP_185674534.1">
    <property type="nucleotide sequence ID" value="NZ_JACHVB010000014.1"/>
</dbReference>
<gene>
    <name evidence="1" type="ORF">H5P28_04555</name>
</gene>
<accession>A0A842HD61</accession>